<dbReference type="EMBL" id="ML993607">
    <property type="protein sequence ID" value="KAF2163692.1"/>
    <property type="molecule type" value="Genomic_DNA"/>
</dbReference>
<organism evidence="2 3">
    <name type="scientific">Zasmidium cellare ATCC 36951</name>
    <dbReference type="NCBI Taxonomy" id="1080233"/>
    <lineage>
        <taxon>Eukaryota</taxon>
        <taxon>Fungi</taxon>
        <taxon>Dikarya</taxon>
        <taxon>Ascomycota</taxon>
        <taxon>Pezizomycotina</taxon>
        <taxon>Dothideomycetes</taxon>
        <taxon>Dothideomycetidae</taxon>
        <taxon>Mycosphaerellales</taxon>
        <taxon>Mycosphaerellaceae</taxon>
        <taxon>Zasmidium</taxon>
    </lineage>
</organism>
<accession>A0A6A6CCP9</accession>
<evidence type="ECO:0000313" key="3">
    <source>
        <dbReference type="Proteomes" id="UP000799537"/>
    </source>
</evidence>
<evidence type="ECO:0000313" key="2">
    <source>
        <dbReference type="EMBL" id="KAF2163692.1"/>
    </source>
</evidence>
<feature type="region of interest" description="Disordered" evidence="1">
    <location>
        <begin position="450"/>
        <end position="556"/>
    </location>
</feature>
<feature type="region of interest" description="Disordered" evidence="1">
    <location>
        <begin position="297"/>
        <end position="398"/>
    </location>
</feature>
<feature type="compositionally biased region" description="Low complexity" evidence="1">
    <location>
        <begin position="307"/>
        <end position="318"/>
    </location>
</feature>
<dbReference type="GeneID" id="54566823"/>
<feature type="compositionally biased region" description="Basic residues" evidence="1">
    <location>
        <begin position="329"/>
        <end position="342"/>
    </location>
</feature>
<keyword evidence="3" id="KW-1185">Reference proteome</keyword>
<protein>
    <submittedName>
        <fullName evidence="2">Uncharacterized protein</fullName>
    </submittedName>
</protein>
<dbReference type="AlphaFoldDB" id="A0A6A6CCP9"/>
<dbReference type="Proteomes" id="UP000799537">
    <property type="component" value="Unassembled WGS sequence"/>
</dbReference>
<gene>
    <name evidence="2" type="ORF">M409DRAFT_57191</name>
</gene>
<sequence length="604" mass="65468">MAPTTRAAAGRRSSLAREMASASTAPAATKKTTPANKSKTTEAAATKQKTASKITKTTKKPATPVPSPKSPRVPFTKYSNQASAFDDPDALSKQYPGRPPTDLEFRRVIGPNGTTVGGLLSQFKGHLTGGERAHDFFVALGRIAYIDRDKHPRLVYLRNDAPAVSSPKSRAAGARIGMKFLEVSKKERETARENAREKALTAREKALAKIYGSTSNRGPVAPTQRLTLASERYFPTRFEIAKFIGSQGTSINALEWKYKKAIQDNDKLFWNIVWQIAALDKSKHPFHVYLTGEQDTFAPEDERNAPRRNPAPVVNVRVDLSSGVSETKKKGKKNKNKKGKGKAKIESQPFQRRGTPAESIKQSYRSVTAHANAPPAPFFPARPGLVPRTPEGYAADLDTPISGFSQLAPYYDPTAPIQASKGKQRLTSPINYNSGSNLFGTLAGSIQASEGKGKAASPTKSPPAYAPTAVTSTSSKGKGRATSPAYSSPRRFTPINRPTTAVPSPKDKQRLTSPLKSGPAYAPTTASIATTAGTTGRGNSASPVKSPSKDPHRPSSSLRAIMGATTEMYELISCVFQEIREYKQLLDRFQEEEMRERFPLSYVG</sequence>
<feature type="compositionally biased region" description="Low complexity" evidence="1">
    <location>
        <begin position="1"/>
        <end position="55"/>
    </location>
</feature>
<proteinExistence type="predicted"/>
<reference evidence="2" key="1">
    <citation type="journal article" date="2020" name="Stud. Mycol.">
        <title>101 Dothideomycetes genomes: a test case for predicting lifestyles and emergence of pathogens.</title>
        <authorList>
            <person name="Haridas S."/>
            <person name="Albert R."/>
            <person name="Binder M."/>
            <person name="Bloem J."/>
            <person name="Labutti K."/>
            <person name="Salamov A."/>
            <person name="Andreopoulos B."/>
            <person name="Baker S."/>
            <person name="Barry K."/>
            <person name="Bills G."/>
            <person name="Bluhm B."/>
            <person name="Cannon C."/>
            <person name="Castanera R."/>
            <person name="Culley D."/>
            <person name="Daum C."/>
            <person name="Ezra D."/>
            <person name="Gonzalez J."/>
            <person name="Henrissat B."/>
            <person name="Kuo A."/>
            <person name="Liang C."/>
            <person name="Lipzen A."/>
            <person name="Lutzoni F."/>
            <person name="Magnuson J."/>
            <person name="Mondo S."/>
            <person name="Nolan M."/>
            <person name="Ohm R."/>
            <person name="Pangilinan J."/>
            <person name="Park H.-J."/>
            <person name="Ramirez L."/>
            <person name="Alfaro M."/>
            <person name="Sun H."/>
            <person name="Tritt A."/>
            <person name="Yoshinaga Y."/>
            <person name="Zwiers L.-H."/>
            <person name="Turgeon B."/>
            <person name="Goodwin S."/>
            <person name="Spatafora J."/>
            <person name="Crous P."/>
            <person name="Grigoriev I."/>
        </authorList>
    </citation>
    <scope>NUCLEOTIDE SEQUENCE</scope>
    <source>
        <strain evidence="2">ATCC 36951</strain>
    </source>
</reference>
<feature type="compositionally biased region" description="Low complexity" evidence="1">
    <location>
        <begin position="520"/>
        <end position="542"/>
    </location>
</feature>
<evidence type="ECO:0000256" key="1">
    <source>
        <dbReference type="SAM" id="MobiDB-lite"/>
    </source>
</evidence>
<name>A0A6A6CCP9_ZASCE</name>
<dbReference type="RefSeq" id="XP_033664581.1">
    <property type="nucleotide sequence ID" value="XM_033813551.1"/>
</dbReference>
<feature type="region of interest" description="Disordered" evidence="1">
    <location>
        <begin position="1"/>
        <end position="92"/>
    </location>
</feature>